<dbReference type="PROSITE" id="PS50234">
    <property type="entry name" value="VWFA"/>
    <property type="match status" value="1"/>
</dbReference>
<proteinExistence type="predicted"/>
<reference evidence="3 4" key="1">
    <citation type="journal article" date="2011" name="Stand. Genomic Sci.">
        <title>Complete genome sequence of Thermomonospora curvata type strain (B9).</title>
        <authorList>
            <person name="Chertkov O."/>
            <person name="Sikorski J."/>
            <person name="Nolan M."/>
            <person name="Lapidus A."/>
            <person name="Lucas S."/>
            <person name="Del Rio T.G."/>
            <person name="Tice H."/>
            <person name="Cheng J.F."/>
            <person name="Goodwin L."/>
            <person name="Pitluck S."/>
            <person name="Liolios K."/>
            <person name="Ivanova N."/>
            <person name="Mavromatis K."/>
            <person name="Mikhailova N."/>
            <person name="Ovchinnikova G."/>
            <person name="Pati A."/>
            <person name="Chen A."/>
            <person name="Palaniappan K."/>
            <person name="Djao O.D."/>
            <person name="Land M."/>
            <person name="Hauser L."/>
            <person name="Chang Y.J."/>
            <person name="Jeffries C.D."/>
            <person name="Brettin T."/>
            <person name="Han C."/>
            <person name="Detter J.C."/>
            <person name="Rohde M."/>
            <person name="Goker M."/>
            <person name="Woyke T."/>
            <person name="Bristow J."/>
            <person name="Eisen J.A."/>
            <person name="Markowitz V."/>
            <person name="Hugenholtz P."/>
            <person name="Klenk H.P."/>
            <person name="Kyrpides N.C."/>
        </authorList>
    </citation>
    <scope>NUCLEOTIDE SEQUENCE [LARGE SCALE GENOMIC DNA]</scope>
    <source>
        <strain evidence="4">ATCC 19995 / DSM 43183 / JCM 3096 / KCTC 9072 / NBRC 15933 / NCIMB 10081 / Henssen B9</strain>
    </source>
</reference>
<evidence type="ECO:0000256" key="1">
    <source>
        <dbReference type="SAM" id="MobiDB-lite"/>
    </source>
</evidence>
<evidence type="ECO:0000313" key="3">
    <source>
        <dbReference type="EMBL" id="ACY97590.1"/>
    </source>
</evidence>
<feature type="domain" description="VWFA" evidence="2">
    <location>
        <begin position="381"/>
        <end position="581"/>
    </location>
</feature>
<feature type="region of interest" description="Disordered" evidence="1">
    <location>
        <begin position="1"/>
        <end position="22"/>
    </location>
</feature>
<sequence>MGGTGSGDIFGRAAAPPRRRIPRPGLRTGVALLAAALAVAIGCRTVLNAAGCRGEGAGGPLTVAAAPDIAPALTRAIDRFNEAQDTCVHALVRPVDPAAIAVLLSGQGASGSLQRPDVWIPDSSLWTSLVNTSPERIGPLQVSHGPLAYSPVVLGLPQGLVDELRNRGVTADPSWNLLLGAVPGVPGGASAVPPGLVRPQVPDPTRSATGMSALVVADRLLTGRSGRQEIFTALVRAVRENTVPSVEAEFRSLDGRERKRHPVLLVPEQAIFSHNGNRPAERIIALYPREGTLSLDYPFAMTTGEAARLEAARALERALRSPVAAAELRRAGFRGPDGRNVPHFGPFTGVRLDPPRRLPAPPPQAVRDLMQTWSKLTLSTRMLVLFDVSGSMRRRVAPGLSRLQATARVAQSGLPLLPDDSELGIWLFSTDLEGGRDWREVVPVGPLGERVGSVTRRQLILSELGRIRAERKGRTGLHESVLAAVRRMREGYKPEMVNTVLVFTDGRNQDADGPTLAQTVAALRREHDPNRPVQLIIQGYGPDVSVPELRALTEATGGLVQIARTPEDAGRLLLQAMSRRICSPEC</sequence>
<dbReference type="OrthoDB" id="5621159at2"/>
<dbReference type="HOGENOM" id="CLU_018489_1_0_11"/>
<gene>
    <name evidence="3" type="ordered locus">Tcur_2023</name>
</gene>
<accession>D1ADY0</accession>
<dbReference type="InterPro" id="IPR002035">
    <property type="entry name" value="VWF_A"/>
</dbReference>
<keyword evidence="4" id="KW-1185">Reference proteome</keyword>
<dbReference type="Gene3D" id="3.40.50.410">
    <property type="entry name" value="von Willebrand factor, type A domain"/>
    <property type="match status" value="1"/>
</dbReference>
<dbReference type="RefSeq" id="WP_012852374.1">
    <property type="nucleotide sequence ID" value="NC_013510.1"/>
</dbReference>
<evidence type="ECO:0000259" key="2">
    <source>
        <dbReference type="PROSITE" id="PS50234"/>
    </source>
</evidence>
<dbReference type="SUPFAM" id="SSF53300">
    <property type="entry name" value="vWA-like"/>
    <property type="match status" value="1"/>
</dbReference>
<name>D1ADY0_THECD</name>
<organism evidence="3 4">
    <name type="scientific">Thermomonospora curvata (strain ATCC 19995 / DSM 43183 / JCM 3096 / KCTC 9072 / NBRC 15933 / NCIMB 10081 / Henssen B9)</name>
    <dbReference type="NCBI Taxonomy" id="471852"/>
    <lineage>
        <taxon>Bacteria</taxon>
        <taxon>Bacillati</taxon>
        <taxon>Actinomycetota</taxon>
        <taxon>Actinomycetes</taxon>
        <taxon>Streptosporangiales</taxon>
        <taxon>Thermomonosporaceae</taxon>
        <taxon>Thermomonospora</taxon>
    </lineage>
</organism>
<evidence type="ECO:0000313" key="4">
    <source>
        <dbReference type="Proteomes" id="UP000001918"/>
    </source>
</evidence>
<dbReference type="EMBL" id="CP001738">
    <property type="protein sequence ID" value="ACY97590.1"/>
    <property type="molecule type" value="Genomic_DNA"/>
</dbReference>
<dbReference type="AlphaFoldDB" id="D1ADY0"/>
<dbReference type="Pfam" id="PF00092">
    <property type="entry name" value="VWA"/>
    <property type="match status" value="1"/>
</dbReference>
<dbReference type="SMART" id="SM00327">
    <property type="entry name" value="VWA"/>
    <property type="match status" value="1"/>
</dbReference>
<protein>
    <submittedName>
        <fullName evidence="3">von Willebrand factor type A</fullName>
    </submittedName>
</protein>
<dbReference type="Pfam" id="PF13531">
    <property type="entry name" value="SBP_bac_11"/>
    <property type="match status" value="1"/>
</dbReference>
<dbReference type="InterPro" id="IPR036465">
    <property type="entry name" value="vWFA_dom_sf"/>
</dbReference>
<dbReference type="STRING" id="471852.Tcur_2023"/>
<dbReference type="Proteomes" id="UP000001918">
    <property type="component" value="Chromosome"/>
</dbReference>
<dbReference type="eggNOG" id="COG2304">
    <property type="taxonomic scope" value="Bacteria"/>
</dbReference>
<dbReference type="SUPFAM" id="SSF53850">
    <property type="entry name" value="Periplasmic binding protein-like II"/>
    <property type="match status" value="1"/>
</dbReference>
<dbReference type="KEGG" id="tcu:Tcur_2023"/>